<feature type="domain" description="Alpha fucosidase A-like C-terminal" evidence="3">
    <location>
        <begin position="741"/>
        <end position="777"/>
    </location>
</feature>
<dbReference type="InterPro" id="IPR012341">
    <property type="entry name" value="6hp_glycosidase-like_sf"/>
</dbReference>
<dbReference type="OrthoDB" id="2848340at2759"/>
<dbReference type="Pfam" id="PF22124">
    <property type="entry name" value="Glyco_hydro_95_cat"/>
    <property type="match status" value="1"/>
</dbReference>
<feature type="chain" id="PRO_5019123603" evidence="1">
    <location>
        <begin position="25"/>
        <end position="801"/>
    </location>
</feature>
<dbReference type="GO" id="GO:0004560">
    <property type="term" value="F:alpha-L-fucosidase activity"/>
    <property type="evidence" value="ECO:0007669"/>
    <property type="project" value="InterPro"/>
</dbReference>
<organism evidence="5 6">
    <name type="scientific">Cytospora schulzeri</name>
    <dbReference type="NCBI Taxonomy" id="448051"/>
    <lineage>
        <taxon>Eukaryota</taxon>
        <taxon>Fungi</taxon>
        <taxon>Dikarya</taxon>
        <taxon>Ascomycota</taxon>
        <taxon>Pezizomycotina</taxon>
        <taxon>Sordariomycetes</taxon>
        <taxon>Sordariomycetidae</taxon>
        <taxon>Diaporthales</taxon>
        <taxon>Cytosporaceae</taxon>
        <taxon>Cytospora</taxon>
    </lineage>
</organism>
<feature type="domain" description="Glycosyl hydrolase family 95 catalytic" evidence="4">
    <location>
        <begin position="306"/>
        <end position="724"/>
    </location>
</feature>
<name>A0A423WGM4_9PEZI</name>
<dbReference type="Pfam" id="PF14498">
    <property type="entry name" value="Glyco_hyd_65N_2"/>
    <property type="match status" value="1"/>
</dbReference>
<reference evidence="5 6" key="1">
    <citation type="submission" date="2015-09" db="EMBL/GenBank/DDBJ databases">
        <title>Host preference determinants of Valsa canker pathogens revealed by comparative genomics.</title>
        <authorList>
            <person name="Yin Z."/>
            <person name="Huang L."/>
        </authorList>
    </citation>
    <scope>NUCLEOTIDE SEQUENCE [LARGE SCALE GENOMIC DNA]</scope>
    <source>
        <strain evidence="5 6">03-1</strain>
    </source>
</reference>
<dbReference type="Gene3D" id="1.50.10.10">
    <property type="match status" value="1"/>
</dbReference>
<dbReference type="InterPro" id="IPR016518">
    <property type="entry name" value="Alpha-L-fucosidase"/>
</dbReference>
<dbReference type="STRING" id="356882.A0A423WGM4"/>
<dbReference type="InterPro" id="IPR054363">
    <property type="entry name" value="GH95_cat"/>
</dbReference>
<dbReference type="Proteomes" id="UP000283895">
    <property type="component" value="Unassembled WGS sequence"/>
</dbReference>
<dbReference type="InterPro" id="IPR008928">
    <property type="entry name" value="6-hairpin_glycosidase_sf"/>
</dbReference>
<evidence type="ECO:0000256" key="1">
    <source>
        <dbReference type="SAM" id="SignalP"/>
    </source>
</evidence>
<evidence type="ECO:0000313" key="5">
    <source>
        <dbReference type="EMBL" id="ROW02518.1"/>
    </source>
</evidence>
<keyword evidence="6" id="KW-1185">Reference proteome</keyword>
<evidence type="ECO:0000259" key="2">
    <source>
        <dbReference type="Pfam" id="PF14498"/>
    </source>
</evidence>
<feature type="signal peptide" evidence="1">
    <location>
        <begin position="1"/>
        <end position="24"/>
    </location>
</feature>
<dbReference type="EMBL" id="LKEA01000017">
    <property type="protein sequence ID" value="ROW02518.1"/>
    <property type="molecule type" value="Genomic_DNA"/>
</dbReference>
<dbReference type="GO" id="GO:0005975">
    <property type="term" value="P:carbohydrate metabolic process"/>
    <property type="evidence" value="ECO:0007669"/>
    <property type="project" value="InterPro"/>
</dbReference>
<accession>A0A423WGM4</accession>
<dbReference type="PIRSF" id="PIRSF007663">
    <property type="entry name" value="UCP007663"/>
    <property type="match status" value="1"/>
</dbReference>
<dbReference type="SUPFAM" id="SSF48208">
    <property type="entry name" value="Six-hairpin glycosidases"/>
    <property type="match status" value="1"/>
</dbReference>
<dbReference type="InterPro" id="IPR027414">
    <property type="entry name" value="GH95_N_dom"/>
</dbReference>
<dbReference type="InterPro" id="IPR049053">
    <property type="entry name" value="AFCA-like_C"/>
</dbReference>
<dbReference type="AlphaFoldDB" id="A0A423WGM4"/>
<sequence length="801" mass="87731">MSMMLPLPGLKLLTIICGLRLTAAKSRSLWSSVPATYGEDEEYILKTGYLLGNGKLGAIPFGPPGAETLVLNLDSLWSGGPFENSSYTGGNPAGTEYQYLPGIRDWIFQNGTGNVTQLLGPIENYGSYQTLGNLSVTFDGVEKYTNYKRKLDLETGVHTSHWITNGSSFETSVFCSYPARSCIYNIASDKKLPPVTVSLVNKLVNDSLVTDTCGTGYVRLTGTTQASIGLKYDSIARISGNHSSTFSDNGALTIVPAPGQRNITIVWTAESDYDQTKGNQASNFSFRGEDPGPVVERIAASAASQSYEALRGEHVEDYAALMGLFTLDLPDTANSSGIETSDLIARYTNGTSDPFLEALMFDYSRHLFISSSREGSLPANLQGRWAEQVDPAWSADYHANINLQMNYWGADQTGLGGLARPVFDYMTNTWVPRGSETAKLLYNGSGWVTHDEMNIFGYTGMKNEAQWANYPASAAWMMLHVFDHYDYDRNITWLTETGYPLLKGVASFWMSQLQEDLFSNDGTLVVNPCNSPEQGPTTFGCTHYQQLLYQVFDAVLIIAPLVAEQDTDFLESVHDKLSRLDTGIHIDPETNVIREWKVPDSYLYNIYPQHRHLSHLVGWFPGHSISSFADGYTNKTIQAAVQASLLARGDGTDADGNGGNYGWAKVWRGACWARLNDSTRAYEGLRLSIANNVAPNLLSMYSGKYPPFQIDMNFGWAGTVLSMLVVDLPLSSGNRRGEDRTVVLGPAIPSAWGGGSVTGLRIRGGLVVDFGWDEDGLVVSRHVRSGDATGVKFVNVQGKHL</sequence>
<evidence type="ECO:0000259" key="4">
    <source>
        <dbReference type="Pfam" id="PF22124"/>
    </source>
</evidence>
<evidence type="ECO:0000259" key="3">
    <source>
        <dbReference type="Pfam" id="PF21307"/>
    </source>
</evidence>
<dbReference type="Pfam" id="PF21307">
    <property type="entry name" value="Glyco_hydro_95_C"/>
    <property type="match status" value="1"/>
</dbReference>
<keyword evidence="1" id="KW-0732">Signal</keyword>
<evidence type="ECO:0000313" key="6">
    <source>
        <dbReference type="Proteomes" id="UP000283895"/>
    </source>
</evidence>
<dbReference type="PANTHER" id="PTHR31084">
    <property type="entry name" value="ALPHA-L-FUCOSIDASE 2"/>
    <property type="match status" value="1"/>
</dbReference>
<gene>
    <name evidence="5" type="ORF">VMCG_06112</name>
</gene>
<protein>
    <submittedName>
        <fullName evidence="5">Uncharacterized protein</fullName>
    </submittedName>
</protein>
<feature type="domain" description="Glycosyl hydrolase family 95 N-terminal" evidence="2">
    <location>
        <begin position="29"/>
        <end position="275"/>
    </location>
</feature>
<dbReference type="PANTHER" id="PTHR31084:SF3">
    <property type="entry name" value="ALPHA-FUCOSIDASE A"/>
    <property type="match status" value="1"/>
</dbReference>
<comment type="caution">
    <text evidence="5">The sequence shown here is derived from an EMBL/GenBank/DDBJ whole genome shotgun (WGS) entry which is preliminary data.</text>
</comment>
<proteinExistence type="predicted"/>